<gene>
    <name evidence="5" type="ORF">JXQ802_LOCUS3781</name>
    <name evidence="4" type="ORF">PYM288_LOCUS223</name>
</gene>
<feature type="compositionally biased region" description="Low complexity" evidence="2">
    <location>
        <begin position="446"/>
        <end position="475"/>
    </location>
</feature>
<dbReference type="GO" id="GO:0008270">
    <property type="term" value="F:zinc ion binding"/>
    <property type="evidence" value="ECO:0007669"/>
    <property type="project" value="UniProtKB-KW"/>
</dbReference>
<feature type="compositionally biased region" description="Low complexity" evidence="2">
    <location>
        <begin position="258"/>
        <end position="275"/>
    </location>
</feature>
<accession>A0A813MHB9</accession>
<feature type="domain" description="C3H1-type" evidence="3">
    <location>
        <begin position="2"/>
        <end position="29"/>
    </location>
</feature>
<evidence type="ECO:0000259" key="3">
    <source>
        <dbReference type="PROSITE" id="PS50103"/>
    </source>
</evidence>
<dbReference type="EMBL" id="CAJNOH010000001">
    <property type="protein sequence ID" value="CAF0721460.1"/>
    <property type="molecule type" value="Genomic_DNA"/>
</dbReference>
<feature type="region of interest" description="Disordered" evidence="2">
    <location>
        <begin position="178"/>
        <end position="210"/>
    </location>
</feature>
<evidence type="ECO:0000313" key="7">
    <source>
        <dbReference type="Proteomes" id="UP000663870"/>
    </source>
</evidence>
<keyword evidence="7" id="KW-1185">Reference proteome</keyword>
<dbReference type="PANTHER" id="PTHR15725:SF14">
    <property type="entry name" value="ZINC FINGER CCCH DOMAIN-CONTAINING PROTEIN 11A"/>
    <property type="match status" value="1"/>
</dbReference>
<keyword evidence="1" id="KW-0863">Zinc-finger</keyword>
<protein>
    <recommendedName>
        <fullName evidence="3">C3H1-type domain-containing protein</fullName>
    </recommendedName>
</protein>
<keyword evidence="1" id="KW-0479">Metal-binding</keyword>
<dbReference type="Proteomes" id="UP000663854">
    <property type="component" value="Unassembled WGS sequence"/>
</dbReference>
<dbReference type="Gene3D" id="4.10.1000.10">
    <property type="entry name" value="Zinc finger, CCCH-type"/>
    <property type="match status" value="1"/>
</dbReference>
<organism evidence="4 6">
    <name type="scientific">Rotaria sordida</name>
    <dbReference type="NCBI Taxonomy" id="392033"/>
    <lineage>
        <taxon>Eukaryota</taxon>
        <taxon>Metazoa</taxon>
        <taxon>Spiralia</taxon>
        <taxon>Gnathifera</taxon>
        <taxon>Rotifera</taxon>
        <taxon>Eurotatoria</taxon>
        <taxon>Bdelloidea</taxon>
        <taxon>Philodinida</taxon>
        <taxon>Philodinidae</taxon>
        <taxon>Rotaria</taxon>
    </lineage>
</organism>
<reference evidence="4" key="1">
    <citation type="submission" date="2021-02" db="EMBL/GenBank/DDBJ databases">
        <authorList>
            <person name="Nowell W R."/>
        </authorList>
    </citation>
    <scope>NUCLEOTIDE SEQUENCE</scope>
</reference>
<feature type="compositionally biased region" description="Low complexity" evidence="2">
    <location>
        <begin position="193"/>
        <end position="210"/>
    </location>
</feature>
<name>A0A813MHB9_9BILA</name>
<feature type="compositionally biased region" description="Polar residues" evidence="2">
    <location>
        <begin position="415"/>
        <end position="425"/>
    </location>
</feature>
<comment type="caution">
    <text evidence="4">The sequence shown here is derived from an EMBL/GenBank/DDBJ whole genome shotgun (WGS) entry which is preliminary data.</text>
</comment>
<evidence type="ECO:0000256" key="2">
    <source>
        <dbReference type="SAM" id="MobiDB-lite"/>
    </source>
</evidence>
<dbReference type="AlphaFoldDB" id="A0A813MHB9"/>
<feature type="region of interest" description="Disordered" evidence="2">
    <location>
        <begin position="415"/>
        <end position="512"/>
    </location>
</feature>
<feature type="region of interest" description="Disordered" evidence="2">
    <location>
        <begin position="255"/>
        <end position="280"/>
    </location>
</feature>
<evidence type="ECO:0000256" key="1">
    <source>
        <dbReference type="PROSITE-ProRule" id="PRU00723"/>
    </source>
</evidence>
<dbReference type="PROSITE" id="PS50103">
    <property type="entry name" value="ZF_C3H1"/>
    <property type="match status" value="2"/>
</dbReference>
<feature type="compositionally biased region" description="Basic and acidic residues" evidence="2">
    <location>
        <begin position="476"/>
        <end position="489"/>
    </location>
</feature>
<dbReference type="PANTHER" id="PTHR15725">
    <property type="entry name" value="ZN-FINGER, C-X8-C-X5-C-X3-H TYPE-CONTAINING"/>
    <property type="match status" value="1"/>
</dbReference>
<keyword evidence="1" id="KW-0862">Zinc</keyword>
<feature type="zinc finger region" description="C3H1-type" evidence="1">
    <location>
        <begin position="36"/>
        <end position="57"/>
    </location>
</feature>
<proteinExistence type="predicted"/>
<dbReference type="Proteomes" id="UP000663870">
    <property type="component" value="Unassembled WGS sequence"/>
</dbReference>
<dbReference type="SMART" id="SM00356">
    <property type="entry name" value="ZnF_C3H1"/>
    <property type="match status" value="2"/>
</dbReference>
<feature type="compositionally biased region" description="Polar residues" evidence="2">
    <location>
        <begin position="490"/>
        <end position="512"/>
    </location>
</feature>
<evidence type="ECO:0000313" key="5">
    <source>
        <dbReference type="EMBL" id="CAF0791996.1"/>
    </source>
</evidence>
<sequence>MYKSNEDCFYFLTSSCAKGSSCTYRHSPLALTCNVICPGWLRGNCPEPACPFRHSTTQRPMISNGILCFYENTATGCLKLDCTFIHSRPRMNLRNTSIIRSTSTNLIKKDAIKSIVNNTPSIGIPQTTSVSNANINSSQPTISETQLVMPINTIESSSSNSDTSLPILKTETITRRIAVPSDINQSNDDKNLSDNNNNTNNNNPSLNKSTIRSVITDSPDANQEEITTTQSRLGVNRNVVIAETTSVPKRKIVRTTLSSSSSSNRVVVSSDSINSSEKDRKTDIDLVGQENDTKKIKQDSKSTVDIPFACSTSSITNRLLLMSSKEETTSTNDTKPIRLKRDRLAATKTSSGNAPISVSISINEEKTSAGLALLQDVERRTMRIERFQKKPISPPRSIISSTSITAMDNTNINLSTNRNVITSSSNERKRTAPDTTIEDTPPSKRISTSLSQHQSSLHQEISSLNTTTHSSALLSSHDKNSAKQTDESNARISQSKNSSSTTLVPHQPVTSFSVRPRFTPQLIVAPSLQSSSSTTTIKIPRPRQPPSVVIKRPLAPMMTSSQTSTKRIEQIPLSVPDSKSSPSKRTTESQLSNIPNQDDENQLLKPNESNDVVDTFALIDEALLEADHLLELL</sequence>
<feature type="region of interest" description="Disordered" evidence="2">
    <location>
        <begin position="525"/>
        <end position="605"/>
    </location>
</feature>
<feature type="domain" description="C3H1-type" evidence="3">
    <location>
        <begin position="36"/>
        <end position="57"/>
    </location>
</feature>
<evidence type="ECO:0000313" key="6">
    <source>
        <dbReference type="Proteomes" id="UP000663854"/>
    </source>
</evidence>
<evidence type="ECO:0000313" key="4">
    <source>
        <dbReference type="EMBL" id="CAF0721460.1"/>
    </source>
</evidence>
<feature type="zinc finger region" description="C3H1-type" evidence="1">
    <location>
        <begin position="2"/>
        <end position="29"/>
    </location>
</feature>
<feature type="compositionally biased region" description="Polar residues" evidence="2">
    <location>
        <begin position="577"/>
        <end position="596"/>
    </location>
</feature>
<dbReference type="InterPro" id="IPR000571">
    <property type="entry name" value="Znf_CCCH"/>
</dbReference>
<dbReference type="InterPro" id="IPR041686">
    <property type="entry name" value="Znf-CCCH_3"/>
</dbReference>
<dbReference type="EMBL" id="CAJNOL010000051">
    <property type="protein sequence ID" value="CAF0791996.1"/>
    <property type="molecule type" value="Genomic_DNA"/>
</dbReference>
<dbReference type="Pfam" id="PF15663">
    <property type="entry name" value="zf-CCCH_3"/>
    <property type="match status" value="1"/>
</dbReference>
<feature type="compositionally biased region" description="Polar residues" evidence="2">
    <location>
        <begin position="527"/>
        <end position="537"/>
    </location>
</feature>